<gene>
    <name evidence="2" type="ORF">ASIM_LOCUS7478</name>
</gene>
<feature type="region of interest" description="Disordered" evidence="1">
    <location>
        <begin position="72"/>
        <end position="106"/>
    </location>
</feature>
<evidence type="ECO:0000313" key="4">
    <source>
        <dbReference type="WBParaSite" id="ASIM_0000771701-mRNA-1"/>
    </source>
</evidence>
<reference evidence="4" key="1">
    <citation type="submission" date="2017-02" db="UniProtKB">
        <authorList>
            <consortium name="WormBaseParasite"/>
        </authorList>
    </citation>
    <scope>IDENTIFICATION</scope>
</reference>
<dbReference type="WBParaSite" id="ASIM_0000771701-mRNA-1">
    <property type="protein sequence ID" value="ASIM_0000771701-mRNA-1"/>
    <property type="gene ID" value="ASIM_0000771701"/>
</dbReference>
<sequence>MITYRSQPKQDYAKNNPNVQLNRNNSPTVMQYGHYGLKNDPSVENYITDAEVNTRGYKDRMGRIFYAIPLIDRTNKTAPRQQNQPQQQRKESQKAPNIAASHPNVVVTSQRYSEAIRFSNVRISSDTIVK</sequence>
<dbReference type="Proteomes" id="UP000267096">
    <property type="component" value="Unassembled WGS sequence"/>
</dbReference>
<feature type="region of interest" description="Disordered" evidence="1">
    <location>
        <begin position="1"/>
        <end position="26"/>
    </location>
</feature>
<reference evidence="2 3" key="2">
    <citation type="submission" date="2018-11" db="EMBL/GenBank/DDBJ databases">
        <authorList>
            <consortium name="Pathogen Informatics"/>
        </authorList>
    </citation>
    <scope>NUCLEOTIDE SEQUENCE [LARGE SCALE GENOMIC DNA]</scope>
</reference>
<dbReference type="EMBL" id="UYRR01018141">
    <property type="protein sequence ID" value="VDK29289.1"/>
    <property type="molecule type" value="Genomic_DNA"/>
</dbReference>
<organism evidence="4">
    <name type="scientific">Anisakis simplex</name>
    <name type="common">Herring worm</name>
    <dbReference type="NCBI Taxonomy" id="6269"/>
    <lineage>
        <taxon>Eukaryota</taxon>
        <taxon>Metazoa</taxon>
        <taxon>Ecdysozoa</taxon>
        <taxon>Nematoda</taxon>
        <taxon>Chromadorea</taxon>
        <taxon>Rhabditida</taxon>
        <taxon>Spirurina</taxon>
        <taxon>Ascaridomorpha</taxon>
        <taxon>Ascaridoidea</taxon>
        <taxon>Anisakidae</taxon>
        <taxon>Anisakis</taxon>
        <taxon>Anisakis simplex complex</taxon>
    </lineage>
</organism>
<evidence type="ECO:0000256" key="1">
    <source>
        <dbReference type="SAM" id="MobiDB-lite"/>
    </source>
</evidence>
<dbReference type="OrthoDB" id="5833226at2759"/>
<protein>
    <submittedName>
        <fullName evidence="4">ZM domain-containing protein</fullName>
    </submittedName>
</protein>
<evidence type="ECO:0000313" key="2">
    <source>
        <dbReference type="EMBL" id="VDK29289.1"/>
    </source>
</evidence>
<dbReference type="AlphaFoldDB" id="A0A0M3JJ98"/>
<accession>A0A0M3JJ98</accession>
<proteinExistence type="predicted"/>
<name>A0A0M3JJ98_ANISI</name>
<evidence type="ECO:0000313" key="3">
    <source>
        <dbReference type="Proteomes" id="UP000267096"/>
    </source>
</evidence>
<keyword evidence="3" id="KW-1185">Reference proteome</keyword>